<evidence type="ECO:0000256" key="4">
    <source>
        <dbReference type="ARBA" id="ARBA00023136"/>
    </source>
</evidence>
<keyword evidence="4 5" id="KW-0472">Membrane</keyword>
<keyword evidence="7" id="KW-1185">Reference proteome</keyword>
<dbReference type="InterPro" id="IPR036259">
    <property type="entry name" value="MFS_trans_sf"/>
</dbReference>
<feature type="transmembrane region" description="Helical" evidence="5">
    <location>
        <begin position="109"/>
        <end position="127"/>
    </location>
</feature>
<dbReference type="Pfam" id="PF07690">
    <property type="entry name" value="MFS_1"/>
    <property type="match status" value="1"/>
</dbReference>
<comment type="caution">
    <text evidence="6">The sequence shown here is derived from an EMBL/GenBank/DDBJ whole genome shotgun (WGS) entry which is preliminary data.</text>
</comment>
<keyword evidence="3 5" id="KW-1133">Transmembrane helix</keyword>
<sequence>MSFVSGGFVIYCFDYLTEKPVYRCEREPGTGDFSICTSDEICLAKNQQREIRYYIDWTSHESLDNWIETLELMCNSNFQIQYISHSFYFGQIIGSVLISRIPDIYGRKWPFLISLILQFPVYIALIASRSLGLTIAMAFLIGLLNVGIYNGGYVNVCEYVTTPWKNHVCTLLLFFDNLTTILICLYFKFVSRYWLWFQLIGVGLNAIAIVGIFVIPESPEYLYSFYRFNECRDILAKIAKWNKRKQLPEKFEFDVEIDLKQIRFSRNIAESPENYRMSLVKGKEHRTSIRIQRSLKAGVREFYTSEEPLVRNLILSMLLWAIVIMNYQINAYYNNFYPGDSYENLIFITLVELASYIVADVAFEKTKHRPALKLFVFGFSISLLGSIGILTNDVAQHPMLDLAFNYTCKFGIAAAFQGCYLASGVLFPIIFASTTFGACNLMGTISAFFSVDVYSLYSISEWYSFAGLCMVGIIISFFLKERPATKATME</sequence>
<feature type="transmembrane region" description="Helical" evidence="5">
    <location>
        <begin position="168"/>
        <end position="189"/>
    </location>
</feature>
<feature type="transmembrane region" description="Helical" evidence="5">
    <location>
        <begin position="341"/>
        <end position="359"/>
    </location>
</feature>
<evidence type="ECO:0000256" key="2">
    <source>
        <dbReference type="ARBA" id="ARBA00022692"/>
    </source>
</evidence>
<dbReference type="AlphaFoldDB" id="A0A8J8NEU4"/>
<organism evidence="6 7">
    <name type="scientific">Halteria grandinella</name>
    <dbReference type="NCBI Taxonomy" id="5974"/>
    <lineage>
        <taxon>Eukaryota</taxon>
        <taxon>Sar</taxon>
        <taxon>Alveolata</taxon>
        <taxon>Ciliophora</taxon>
        <taxon>Intramacronucleata</taxon>
        <taxon>Spirotrichea</taxon>
        <taxon>Stichotrichia</taxon>
        <taxon>Sporadotrichida</taxon>
        <taxon>Halteriidae</taxon>
        <taxon>Halteria</taxon>
    </lineage>
</organism>
<feature type="transmembrane region" description="Helical" evidence="5">
    <location>
        <begin position="371"/>
        <end position="390"/>
    </location>
</feature>
<dbReference type="Gene3D" id="1.20.1250.20">
    <property type="entry name" value="MFS general substrate transporter like domains"/>
    <property type="match status" value="1"/>
</dbReference>
<dbReference type="PANTHER" id="PTHR24064">
    <property type="entry name" value="SOLUTE CARRIER FAMILY 22 MEMBER"/>
    <property type="match status" value="1"/>
</dbReference>
<evidence type="ECO:0000256" key="1">
    <source>
        <dbReference type="ARBA" id="ARBA00004141"/>
    </source>
</evidence>
<dbReference type="SUPFAM" id="SSF103473">
    <property type="entry name" value="MFS general substrate transporter"/>
    <property type="match status" value="1"/>
</dbReference>
<accession>A0A8J8NEU4</accession>
<feature type="transmembrane region" description="Helical" evidence="5">
    <location>
        <begin position="195"/>
        <end position="215"/>
    </location>
</feature>
<reference evidence="6" key="1">
    <citation type="submission" date="2019-06" db="EMBL/GenBank/DDBJ databases">
        <authorList>
            <person name="Zheng W."/>
        </authorList>
    </citation>
    <scope>NUCLEOTIDE SEQUENCE</scope>
    <source>
        <strain evidence="6">QDHG01</strain>
    </source>
</reference>
<evidence type="ECO:0000256" key="5">
    <source>
        <dbReference type="SAM" id="Phobius"/>
    </source>
</evidence>
<dbReference type="Proteomes" id="UP000785679">
    <property type="component" value="Unassembled WGS sequence"/>
</dbReference>
<gene>
    <name evidence="6" type="ORF">FGO68_gene8808</name>
</gene>
<comment type="subcellular location">
    <subcellularLocation>
        <location evidence="1">Membrane</location>
        <topology evidence="1">Multi-pass membrane protein</topology>
    </subcellularLocation>
</comment>
<feature type="transmembrane region" description="Helical" evidence="5">
    <location>
        <begin position="438"/>
        <end position="456"/>
    </location>
</feature>
<feature type="transmembrane region" description="Helical" evidence="5">
    <location>
        <begin position="462"/>
        <end position="479"/>
    </location>
</feature>
<name>A0A8J8NEU4_HALGN</name>
<feature type="transmembrane region" description="Helical" evidence="5">
    <location>
        <begin position="309"/>
        <end position="329"/>
    </location>
</feature>
<feature type="transmembrane region" description="Helical" evidence="5">
    <location>
        <begin position="133"/>
        <end position="156"/>
    </location>
</feature>
<dbReference type="GO" id="GO:0016020">
    <property type="term" value="C:membrane"/>
    <property type="evidence" value="ECO:0007669"/>
    <property type="project" value="UniProtKB-SubCell"/>
</dbReference>
<evidence type="ECO:0000256" key="3">
    <source>
        <dbReference type="ARBA" id="ARBA00022989"/>
    </source>
</evidence>
<dbReference type="InterPro" id="IPR011701">
    <property type="entry name" value="MFS"/>
</dbReference>
<protein>
    <submittedName>
        <fullName evidence="6">Uncharacterized protein</fullName>
    </submittedName>
</protein>
<dbReference type="EMBL" id="RRYP01019482">
    <property type="protein sequence ID" value="TNV73230.1"/>
    <property type="molecule type" value="Genomic_DNA"/>
</dbReference>
<keyword evidence="2 5" id="KW-0812">Transmembrane</keyword>
<feature type="transmembrane region" description="Helical" evidence="5">
    <location>
        <begin position="410"/>
        <end position="431"/>
    </location>
</feature>
<proteinExistence type="predicted"/>
<dbReference type="OrthoDB" id="2261376at2759"/>
<evidence type="ECO:0000313" key="6">
    <source>
        <dbReference type="EMBL" id="TNV73230.1"/>
    </source>
</evidence>
<dbReference type="GO" id="GO:0022857">
    <property type="term" value="F:transmembrane transporter activity"/>
    <property type="evidence" value="ECO:0007669"/>
    <property type="project" value="InterPro"/>
</dbReference>
<evidence type="ECO:0000313" key="7">
    <source>
        <dbReference type="Proteomes" id="UP000785679"/>
    </source>
</evidence>